<sequence>SILSPSAEDAVRHSEIDILEPKFCSECGRKLE</sequence>
<comment type="caution">
    <text evidence="1">The sequence shown here is derived from an EMBL/GenBank/DDBJ whole genome shotgun (WGS) entry which is preliminary data.</text>
</comment>
<feature type="non-terminal residue" evidence="1">
    <location>
        <position position="1"/>
    </location>
</feature>
<evidence type="ECO:0000313" key="1">
    <source>
        <dbReference type="EMBL" id="GAH55939.1"/>
    </source>
</evidence>
<dbReference type="EMBL" id="BARU01023677">
    <property type="protein sequence ID" value="GAH55939.1"/>
    <property type="molecule type" value="Genomic_DNA"/>
</dbReference>
<protein>
    <submittedName>
        <fullName evidence="1">Uncharacterized protein</fullName>
    </submittedName>
</protein>
<reference evidence="1" key="1">
    <citation type="journal article" date="2014" name="Front. Microbiol.">
        <title>High frequency of phylogenetically diverse reductive dehalogenase-homologous genes in deep subseafloor sedimentary metagenomes.</title>
        <authorList>
            <person name="Kawai M."/>
            <person name="Futagami T."/>
            <person name="Toyoda A."/>
            <person name="Takaki Y."/>
            <person name="Nishi S."/>
            <person name="Hori S."/>
            <person name="Arai W."/>
            <person name="Tsubouchi T."/>
            <person name="Morono Y."/>
            <person name="Uchiyama I."/>
            <person name="Ito T."/>
            <person name="Fujiyama A."/>
            <person name="Inagaki F."/>
            <person name="Takami H."/>
        </authorList>
    </citation>
    <scope>NUCLEOTIDE SEQUENCE</scope>
    <source>
        <strain evidence="1">Expedition CK06-06</strain>
    </source>
</reference>
<proteinExistence type="predicted"/>
<name>X1HQ23_9ZZZZ</name>
<gene>
    <name evidence="1" type="ORF">S03H2_38407</name>
</gene>
<organism evidence="1">
    <name type="scientific">marine sediment metagenome</name>
    <dbReference type="NCBI Taxonomy" id="412755"/>
    <lineage>
        <taxon>unclassified sequences</taxon>
        <taxon>metagenomes</taxon>
        <taxon>ecological metagenomes</taxon>
    </lineage>
</organism>
<accession>X1HQ23</accession>
<dbReference type="AlphaFoldDB" id="X1HQ23"/>